<organism evidence="2 3">
    <name type="scientific">Cyphellophora europaea (strain CBS 101466)</name>
    <name type="common">Phialophora europaea</name>
    <dbReference type="NCBI Taxonomy" id="1220924"/>
    <lineage>
        <taxon>Eukaryota</taxon>
        <taxon>Fungi</taxon>
        <taxon>Dikarya</taxon>
        <taxon>Ascomycota</taxon>
        <taxon>Pezizomycotina</taxon>
        <taxon>Eurotiomycetes</taxon>
        <taxon>Chaetothyriomycetidae</taxon>
        <taxon>Chaetothyriales</taxon>
        <taxon>Cyphellophoraceae</taxon>
        <taxon>Cyphellophora</taxon>
    </lineage>
</organism>
<dbReference type="InParanoid" id="W2SBQ9"/>
<evidence type="ECO:0000256" key="1">
    <source>
        <dbReference type="SAM" id="MobiDB-lite"/>
    </source>
</evidence>
<evidence type="ECO:0000313" key="2">
    <source>
        <dbReference type="EMBL" id="ETN45443.1"/>
    </source>
</evidence>
<sequence>MPETITDAAKAAHLGTPDIPAGTSVFTIYASTRISAPAALVFRTLRNTDTWRDWNKFCPRVNLVSQPPEAEDEATLAEIQQLVRNTSVAGSVDSAITDGAASQGTGLIGRRMSVEEEDRIRGSPPPVTKVSLRRQSLVSQGSGTRGSGDVGRSASVASGDDTASAMAALAVANVNAGSGLGLGVNGDGVGHARKSSEHGPTTAIQTNGDGTGQRLSAAQKYQTIQDARKASILSGEQPDEPKNVLVEAPHDPNLLVTAPNTPAGQQASKTQKKKSVSAATKKRLSINALYGEPSVRIQMGTKMILHLRMKLLKDSLGTDREMSVVVTEVSRPEDNEELGIGGIAAALGNGEMDDDMQNVRRMQTHLEAKQPGVYRIVWNMLEKYNPPKSYPKWMLQAQRVHEIRKVVRGDGKEECVYEDWECWKGMMAKRTEKKYKSYWNERAKEWGLGLGSYCEAMGGDVERRDFVG</sequence>
<reference evidence="2 3" key="1">
    <citation type="submission" date="2013-03" db="EMBL/GenBank/DDBJ databases">
        <title>The Genome Sequence of Phialophora europaea CBS 101466.</title>
        <authorList>
            <consortium name="The Broad Institute Genomics Platform"/>
            <person name="Cuomo C."/>
            <person name="de Hoog S."/>
            <person name="Gorbushina A."/>
            <person name="Walker B."/>
            <person name="Young S.K."/>
            <person name="Zeng Q."/>
            <person name="Gargeya S."/>
            <person name="Fitzgerald M."/>
            <person name="Haas B."/>
            <person name="Abouelleil A."/>
            <person name="Allen A.W."/>
            <person name="Alvarado L."/>
            <person name="Arachchi H.M."/>
            <person name="Berlin A.M."/>
            <person name="Chapman S.B."/>
            <person name="Gainer-Dewar J."/>
            <person name="Goldberg J."/>
            <person name="Griggs A."/>
            <person name="Gujja S."/>
            <person name="Hansen M."/>
            <person name="Howarth C."/>
            <person name="Imamovic A."/>
            <person name="Ireland A."/>
            <person name="Larimer J."/>
            <person name="McCowan C."/>
            <person name="Murphy C."/>
            <person name="Pearson M."/>
            <person name="Poon T.W."/>
            <person name="Priest M."/>
            <person name="Roberts A."/>
            <person name="Saif S."/>
            <person name="Shea T."/>
            <person name="Sisk P."/>
            <person name="Sykes S."/>
            <person name="Wortman J."/>
            <person name="Nusbaum C."/>
            <person name="Birren B."/>
        </authorList>
    </citation>
    <scope>NUCLEOTIDE SEQUENCE [LARGE SCALE GENOMIC DNA]</scope>
    <source>
        <strain evidence="2 3">CBS 101466</strain>
    </source>
</reference>
<name>W2SBQ9_CYPE1</name>
<gene>
    <name evidence="2" type="ORF">HMPREF1541_09274</name>
</gene>
<evidence type="ECO:0000313" key="3">
    <source>
        <dbReference type="Proteomes" id="UP000030752"/>
    </source>
</evidence>
<dbReference type="GeneID" id="19976613"/>
<feature type="region of interest" description="Disordered" evidence="1">
    <location>
        <begin position="252"/>
        <end position="278"/>
    </location>
</feature>
<dbReference type="HOGENOM" id="CLU_670910_0_0_1"/>
<feature type="compositionally biased region" description="Polar residues" evidence="1">
    <location>
        <begin position="258"/>
        <end position="269"/>
    </location>
</feature>
<dbReference type="AlphaFoldDB" id="W2SBQ9"/>
<dbReference type="VEuPathDB" id="FungiDB:HMPREF1541_09274"/>
<dbReference type="EMBL" id="KB822712">
    <property type="protein sequence ID" value="ETN45443.1"/>
    <property type="molecule type" value="Genomic_DNA"/>
</dbReference>
<dbReference type="RefSeq" id="XP_008712171.1">
    <property type="nucleotide sequence ID" value="XM_008713949.1"/>
</dbReference>
<protein>
    <submittedName>
        <fullName evidence="2">Uncharacterized protein</fullName>
    </submittedName>
</protein>
<feature type="compositionally biased region" description="Polar residues" evidence="1">
    <location>
        <begin position="198"/>
        <end position="215"/>
    </location>
</feature>
<dbReference type="eggNOG" id="ENOG502S6PP">
    <property type="taxonomic scope" value="Eukaryota"/>
</dbReference>
<dbReference type="OrthoDB" id="509124at2759"/>
<feature type="region of interest" description="Disordered" evidence="1">
    <location>
        <begin position="114"/>
        <end position="157"/>
    </location>
</feature>
<proteinExistence type="predicted"/>
<keyword evidence="3" id="KW-1185">Reference proteome</keyword>
<feature type="region of interest" description="Disordered" evidence="1">
    <location>
        <begin position="189"/>
        <end position="215"/>
    </location>
</feature>
<dbReference type="SUPFAM" id="SSF55961">
    <property type="entry name" value="Bet v1-like"/>
    <property type="match status" value="1"/>
</dbReference>
<feature type="compositionally biased region" description="Polar residues" evidence="1">
    <location>
        <begin position="133"/>
        <end position="142"/>
    </location>
</feature>
<dbReference type="Proteomes" id="UP000030752">
    <property type="component" value="Unassembled WGS sequence"/>
</dbReference>
<accession>W2SBQ9</accession>